<proteinExistence type="predicted"/>
<evidence type="ECO:0000313" key="1">
    <source>
        <dbReference type="EMBL" id="KAL0060740.1"/>
    </source>
</evidence>
<reference evidence="1 2" key="1">
    <citation type="submission" date="2024-05" db="EMBL/GenBank/DDBJ databases">
        <title>A draft genome resource for the thread blight pathogen Marasmius tenuissimus strain MS-2.</title>
        <authorList>
            <person name="Yulfo-Soto G.E."/>
            <person name="Baruah I.K."/>
            <person name="Amoako-Attah I."/>
            <person name="Bukari Y."/>
            <person name="Meinhardt L.W."/>
            <person name="Bailey B.A."/>
            <person name="Cohen S.P."/>
        </authorList>
    </citation>
    <scope>NUCLEOTIDE SEQUENCE [LARGE SCALE GENOMIC DNA]</scope>
    <source>
        <strain evidence="1 2">MS-2</strain>
    </source>
</reference>
<dbReference type="Proteomes" id="UP001437256">
    <property type="component" value="Unassembled WGS sequence"/>
</dbReference>
<dbReference type="EMBL" id="JBBXMP010000163">
    <property type="protein sequence ID" value="KAL0060740.1"/>
    <property type="molecule type" value="Genomic_DNA"/>
</dbReference>
<comment type="caution">
    <text evidence="1">The sequence shown here is derived from an EMBL/GenBank/DDBJ whole genome shotgun (WGS) entry which is preliminary data.</text>
</comment>
<name>A0ABR2ZHP0_9AGAR</name>
<gene>
    <name evidence="1" type="ORF">AAF712_012472</name>
</gene>
<evidence type="ECO:0000313" key="2">
    <source>
        <dbReference type="Proteomes" id="UP001437256"/>
    </source>
</evidence>
<keyword evidence="2" id="KW-1185">Reference proteome</keyword>
<sequence length="604" mass="68626">MSRNIFKDSNFPRKEATLYFASAASRFPSAILAVEQLKKIGRPPSKTTPVSTQRMQNVCQILAAITRHRESPTPPTLIHWESIIGPWVIFFLQQVLLIPDHFSKPEWADVAEQLLLVIPPLLELPENTLATLKRAFSSLQPFTTQVFLLVLDKNYWWGGWAKTVKDLALCDYYDDTLPSLAIGSDPQISHLYPLDSRLGGILIRTLDSQISVLRMTPNKDLEDFKILILIIRLAPQCFQGVDPMALGENRPRILRLMIRILNILLRKQKSLRLQPVGSTEWQSTCNLAADILNHIKTLLITPTLIQEALDSGILKILFYADDRFYEAEKLETRDSIGRTKVSTPIVDILETMSVLFVYPSVLRSFARAARKFSSPEEAIKRFSAGDFEALGTAWGNTLLQFSLLNDVRHTMETVGGRCYNVLTGTMNTAGNALIYLDDSKVSQYQHPSTPIELTRHSAGSDLPITSNDWRLTRLLIQGGLGTDGENFNNIIENYRRTMFERVITSPRDRSIRDGARNPILYLDYTKPLLPDSVPPKAMDRETFATMLRTKEGWRGWEYNASVLKKWEDSNESTLLVFARFARGKETYYPQHILVEYPLKGPPQK</sequence>
<organism evidence="1 2">
    <name type="scientific">Marasmius tenuissimus</name>
    <dbReference type="NCBI Taxonomy" id="585030"/>
    <lineage>
        <taxon>Eukaryota</taxon>
        <taxon>Fungi</taxon>
        <taxon>Dikarya</taxon>
        <taxon>Basidiomycota</taxon>
        <taxon>Agaricomycotina</taxon>
        <taxon>Agaricomycetes</taxon>
        <taxon>Agaricomycetidae</taxon>
        <taxon>Agaricales</taxon>
        <taxon>Marasmiineae</taxon>
        <taxon>Marasmiaceae</taxon>
        <taxon>Marasmius</taxon>
    </lineage>
</organism>
<protein>
    <submittedName>
        <fullName evidence="1">Uncharacterized protein</fullName>
    </submittedName>
</protein>
<accession>A0ABR2ZHP0</accession>